<dbReference type="InterPro" id="IPR000160">
    <property type="entry name" value="GGDEF_dom"/>
</dbReference>
<dbReference type="PROSITE" id="PS50887">
    <property type="entry name" value="GGDEF"/>
    <property type="match status" value="1"/>
</dbReference>
<dbReference type="InterPro" id="IPR052163">
    <property type="entry name" value="DGC-Regulatory_Protein"/>
</dbReference>
<protein>
    <submittedName>
        <fullName evidence="3">Diguanylate cyclase/phosphodiesterase (GGDEF &amp; EAL domains) with PAS/PAC sensor(S)</fullName>
    </submittedName>
</protein>
<dbReference type="InterPro" id="IPR043128">
    <property type="entry name" value="Rev_trsase/Diguanyl_cyclase"/>
</dbReference>
<feature type="domain" description="GGDEF" evidence="2">
    <location>
        <begin position="178"/>
        <end position="299"/>
    </location>
</feature>
<gene>
    <name evidence="3" type="ORF">DVS28_a0821</name>
</gene>
<keyword evidence="1" id="KW-0472">Membrane</keyword>
<dbReference type="Proteomes" id="UP000264006">
    <property type="component" value="Chromosome"/>
</dbReference>
<keyword evidence="4" id="KW-1185">Reference proteome</keyword>
<sequence length="303" mass="32045">MLVVVSGLVQIVRPADPTTTYDAAISVATTTIIGLVYWLLAPRFRMWSFHLVMAGGIALGFGSILRSASAVDATIVSTSLLWTGVLVAAISSKWTSRAYAAFLSVGSSLALLAAGVDAAWRLLVVLALTTVATMELVNRLSGGLRTLAESDPLTGLANRAGLLDIGARVVSDAQRTERPLALAVIDLDGFKSINDGRGHAAGDELLVDCADAWRSAIRKGDVLARLGGDEFVLLAPGADRWTAEQMLARMQAMSPTPWTHGLAMADRTDDLSSLLERAGLRLLQAKADRAVDAHRARSDARGT</sequence>
<keyword evidence="1" id="KW-0812">Transmembrane</keyword>
<proteinExistence type="predicted"/>
<feature type="transmembrane region" description="Helical" evidence="1">
    <location>
        <begin position="24"/>
        <end position="40"/>
    </location>
</feature>
<evidence type="ECO:0000259" key="2">
    <source>
        <dbReference type="PROSITE" id="PS50887"/>
    </source>
</evidence>
<keyword evidence="1" id="KW-1133">Transmembrane helix</keyword>
<dbReference type="SMART" id="SM00267">
    <property type="entry name" value="GGDEF"/>
    <property type="match status" value="1"/>
</dbReference>
<evidence type="ECO:0000256" key="1">
    <source>
        <dbReference type="SAM" id="Phobius"/>
    </source>
</evidence>
<dbReference type="KEGG" id="euz:DVS28_a0821"/>
<dbReference type="PANTHER" id="PTHR46663">
    <property type="entry name" value="DIGUANYLATE CYCLASE DGCT-RELATED"/>
    <property type="match status" value="1"/>
</dbReference>
<evidence type="ECO:0000313" key="4">
    <source>
        <dbReference type="Proteomes" id="UP000264006"/>
    </source>
</evidence>
<dbReference type="CDD" id="cd01949">
    <property type="entry name" value="GGDEF"/>
    <property type="match status" value="1"/>
</dbReference>
<name>A0A346XTH5_9ACTN</name>
<dbReference type="Pfam" id="PF00990">
    <property type="entry name" value="GGDEF"/>
    <property type="match status" value="1"/>
</dbReference>
<accession>A0A346XTH5</accession>
<feature type="transmembrane region" description="Helical" evidence="1">
    <location>
        <begin position="98"/>
        <end position="114"/>
    </location>
</feature>
<dbReference type="PANTHER" id="PTHR46663:SF2">
    <property type="entry name" value="GGDEF DOMAIN-CONTAINING PROTEIN"/>
    <property type="match status" value="1"/>
</dbReference>
<feature type="transmembrane region" description="Helical" evidence="1">
    <location>
        <begin position="71"/>
        <end position="91"/>
    </location>
</feature>
<dbReference type="AlphaFoldDB" id="A0A346XTH5"/>
<reference evidence="3 4" key="1">
    <citation type="submission" date="2018-09" db="EMBL/GenBank/DDBJ databases">
        <title>Complete genome sequence of Euzebya sp. DY32-46 isolated from seawater of Pacific Ocean.</title>
        <authorList>
            <person name="Xu L."/>
            <person name="Wu Y.-H."/>
            <person name="Xu X.-W."/>
        </authorList>
    </citation>
    <scope>NUCLEOTIDE SEQUENCE [LARGE SCALE GENOMIC DNA]</scope>
    <source>
        <strain evidence="3 4">DY32-46</strain>
    </source>
</reference>
<dbReference type="SUPFAM" id="SSF55073">
    <property type="entry name" value="Nucleotide cyclase"/>
    <property type="match status" value="1"/>
</dbReference>
<feature type="transmembrane region" description="Helical" evidence="1">
    <location>
        <begin position="47"/>
        <end position="65"/>
    </location>
</feature>
<dbReference type="Gene3D" id="3.30.70.270">
    <property type="match status" value="1"/>
</dbReference>
<evidence type="ECO:0000313" key="3">
    <source>
        <dbReference type="EMBL" id="AXV05522.1"/>
    </source>
</evidence>
<dbReference type="NCBIfam" id="TIGR00254">
    <property type="entry name" value="GGDEF"/>
    <property type="match status" value="1"/>
</dbReference>
<organism evidence="3 4">
    <name type="scientific">Euzebya pacifica</name>
    <dbReference type="NCBI Taxonomy" id="1608957"/>
    <lineage>
        <taxon>Bacteria</taxon>
        <taxon>Bacillati</taxon>
        <taxon>Actinomycetota</taxon>
        <taxon>Nitriliruptoria</taxon>
        <taxon>Euzebyales</taxon>
    </lineage>
</organism>
<dbReference type="EMBL" id="CP031165">
    <property type="protein sequence ID" value="AXV05522.1"/>
    <property type="molecule type" value="Genomic_DNA"/>
</dbReference>
<dbReference type="InterPro" id="IPR029787">
    <property type="entry name" value="Nucleotide_cyclase"/>
</dbReference>